<dbReference type="EMBL" id="ACQT01000005">
    <property type="protein sequence ID" value="EER62016.1"/>
    <property type="molecule type" value="Genomic_DNA"/>
</dbReference>
<dbReference type="InterPro" id="IPR006201">
    <property type="entry name" value="Neur_channel"/>
</dbReference>
<dbReference type="Gene3D" id="2.70.170.10">
    <property type="entry name" value="Neurotransmitter-gated ion-channel ligand-binding domain"/>
    <property type="match status" value="1"/>
</dbReference>
<name>C5T0J8_ACIDE</name>
<sequence length="349" mass="39228">MSRRWLWLLLWCLAGAAWAGRGTDLPEGVELPMRVRLAVRVLNITAMREVSGQVRLHLETTQRWHDPRLVFDAVRAGSQRIDRVGDEAQAYIRQIWTPGLLADNRIGEMQSHSLAVSVHANGEVQLVERYESDFRVAMNLAAFPFDRQQPTLSFSLPRYPKQEAILVANERERRYSGIAAILSVADWRGMGMDFFGDETTGWNAQHYSRLNTTLHLERLSERYILRIFIPIITVLAVSIYILWAPALQAKDKGSIVFSSLLALAAISFTFEASFPGSISLNTPVAQMISLGYVYLVLVLLVDSVLAPACENLDAPRHALHIRIRQQVRWLLPAVMFVVCAGAALRAIPV</sequence>
<dbReference type="GO" id="GO:0004888">
    <property type="term" value="F:transmembrane signaling receptor activity"/>
    <property type="evidence" value="ECO:0007669"/>
    <property type="project" value="InterPro"/>
</dbReference>
<feature type="transmembrane region" description="Helical" evidence="1">
    <location>
        <begin position="286"/>
        <end position="308"/>
    </location>
</feature>
<feature type="transmembrane region" description="Helical" evidence="1">
    <location>
        <begin position="329"/>
        <end position="347"/>
    </location>
</feature>
<dbReference type="Pfam" id="PF02931">
    <property type="entry name" value="Neur_chan_LBD"/>
    <property type="match status" value="1"/>
</dbReference>
<reference evidence="3 4" key="1">
    <citation type="submission" date="2009-05" db="EMBL/GenBank/DDBJ databases">
        <title>The draft genome of Acidovorax delafieldii 2AN.</title>
        <authorList>
            <consortium name="US DOE Joint Genome Institute (JGI-PGF)"/>
            <person name="Lucas S."/>
            <person name="Copeland A."/>
            <person name="Lapidus A."/>
            <person name="Glavina del Rio T."/>
            <person name="Tice H."/>
            <person name="Bruce D."/>
            <person name="Goodwin L."/>
            <person name="Pitluck S."/>
            <person name="Larimer F."/>
            <person name="Land M.L."/>
            <person name="Hauser L."/>
            <person name="Shelobolina E.S."/>
            <person name="Picardal F."/>
            <person name="Roden E."/>
            <person name="Emerson D."/>
        </authorList>
    </citation>
    <scope>NUCLEOTIDE SEQUENCE [LARGE SCALE GENOMIC DNA]</scope>
    <source>
        <strain evidence="3 4">2AN</strain>
    </source>
</reference>
<keyword evidence="1" id="KW-1133">Transmembrane helix</keyword>
<evidence type="ECO:0000313" key="3">
    <source>
        <dbReference type="EMBL" id="EER62016.1"/>
    </source>
</evidence>
<dbReference type="InterPro" id="IPR038050">
    <property type="entry name" value="Neuro_actylchol_rec"/>
</dbReference>
<dbReference type="InterPro" id="IPR006202">
    <property type="entry name" value="Neur_chan_lig-bd"/>
</dbReference>
<dbReference type="Gene3D" id="1.20.58.390">
    <property type="entry name" value="Neurotransmitter-gated ion-channel transmembrane domain"/>
    <property type="match status" value="1"/>
</dbReference>
<dbReference type="InterPro" id="IPR036734">
    <property type="entry name" value="Neur_chan_lig-bd_sf"/>
</dbReference>
<keyword evidence="1" id="KW-0812">Transmembrane</keyword>
<dbReference type="PANTHER" id="PTHR18945">
    <property type="entry name" value="NEUROTRANSMITTER GATED ION CHANNEL"/>
    <property type="match status" value="1"/>
</dbReference>
<protein>
    <recommendedName>
        <fullName evidence="2">Neurotransmitter-gated ion-channel ligand-binding domain-containing protein</fullName>
    </recommendedName>
</protein>
<feature type="transmembrane region" description="Helical" evidence="1">
    <location>
        <begin position="255"/>
        <end position="274"/>
    </location>
</feature>
<comment type="caution">
    <text evidence="3">The sequence shown here is derived from an EMBL/GenBank/DDBJ whole genome shotgun (WGS) entry which is preliminary data.</text>
</comment>
<proteinExistence type="predicted"/>
<dbReference type="SUPFAM" id="SSF63712">
    <property type="entry name" value="Nicotinic receptor ligand binding domain-like"/>
    <property type="match status" value="1"/>
</dbReference>
<dbReference type="Proteomes" id="UP000003856">
    <property type="component" value="Unassembled WGS sequence"/>
</dbReference>
<keyword evidence="4" id="KW-1185">Reference proteome</keyword>
<dbReference type="AlphaFoldDB" id="C5T0J8"/>
<dbReference type="GO" id="GO:0016020">
    <property type="term" value="C:membrane"/>
    <property type="evidence" value="ECO:0007669"/>
    <property type="project" value="InterPro"/>
</dbReference>
<organism evidence="3 4">
    <name type="scientific">Acidovorax delafieldii 2AN</name>
    <dbReference type="NCBI Taxonomy" id="573060"/>
    <lineage>
        <taxon>Bacteria</taxon>
        <taxon>Pseudomonadati</taxon>
        <taxon>Pseudomonadota</taxon>
        <taxon>Betaproteobacteria</taxon>
        <taxon>Burkholderiales</taxon>
        <taxon>Comamonadaceae</taxon>
        <taxon>Acidovorax</taxon>
    </lineage>
</organism>
<evidence type="ECO:0000259" key="2">
    <source>
        <dbReference type="Pfam" id="PF02931"/>
    </source>
</evidence>
<dbReference type="RefSeq" id="WP_005793078.1">
    <property type="nucleotide sequence ID" value="NZ_ACQT01000005.1"/>
</dbReference>
<evidence type="ECO:0000313" key="4">
    <source>
        <dbReference type="Proteomes" id="UP000003856"/>
    </source>
</evidence>
<accession>C5T0J8</accession>
<dbReference type="GO" id="GO:0005230">
    <property type="term" value="F:extracellular ligand-gated monoatomic ion channel activity"/>
    <property type="evidence" value="ECO:0007669"/>
    <property type="project" value="InterPro"/>
</dbReference>
<gene>
    <name evidence="3" type="ORF">AcdelDRAFT_0428</name>
</gene>
<keyword evidence="1" id="KW-0472">Membrane</keyword>
<dbReference type="PATRIC" id="fig|573060.9.peg.4800"/>
<feature type="transmembrane region" description="Helical" evidence="1">
    <location>
        <begin position="223"/>
        <end position="243"/>
    </location>
</feature>
<dbReference type="OrthoDB" id="8685243at2"/>
<feature type="domain" description="Neurotransmitter-gated ion-channel ligand-binding" evidence="2">
    <location>
        <begin position="31"/>
        <end position="218"/>
    </location>
</feature>
<evidence type="ECO:0000256" key="1">
    <source>
        <dbReference type="SAM" id="Phobius"/>
    </source>
</evidence>